<dbReference type="InterPro" id="IPR052453">
    <property type="entry name" value="CONSTANS-like_ZF"/>
</dbReference>
<sequence>MNLHEKNHRSSSATANAVGGKTARACDSCLRRRARWYCAADDAFLCQACDSSVHSANPLARRHDRVRLKTASSSLASPKDDLVDSCGAPTWHHGFKRKARTPRNNHAKSMSFLKPAPRVPDLELAEAEEEEQEQLIYRVPIFDPVLSEFCSPPAADDVVINPLVEDTKPASVGRLVVSADNCHGHGFVGFNPSDMELAEFAADVESLLGQGLEEDSFCMDDALGLMDARDEDMSQVKVEVDVINAVDGGGFDRSNFNMEMELSRESLDINFDCESPAAGEEVEEQKLDVAAEGNGAKIGLRLDYEAVIAAWSCRACSPWTDGERPQFNPNDCWPDFMGISGGGADVQGSYGDIWYGGHAAVADGGREARVSRYREKRRTRLFSKKIRYEVRKLNAEKRPRMKGRFVKRSSFPVVAGAPAGYTYA</sequence>
<dbReference type="Pfam" id="PF06203">
    <property type="entry name" value="CCT"/>
    <property type="match status" value="1"/>
</dbReference>
<evidence type="ECO:0000313" key="12">
    <source>
        <dbReference type="Proteomes" id="UP001140949"/>
    </source>
</evidence>
<evidence type="ECO:0000256" key="5">
    <source>
        <dbReference type="ARBA" id="ARBA00022833"/>
    </source>
</evidence>
<reference evidence="11" key="1">
    <citation type="journal article" date="2023" name="GigaByte">
        <title>Genome assembly of the bearded iris, Iris pallida Lam.</title>
        <authorList>
            <person name="Bruccoleri R.E."/>
            <person name="Oakeley E.J."/>
            <person name="Faust A.M.E."/>
            <person name="Altorfer M."/>
            <person name="Dessus-Babus S."/>
            <person name="Burckhardt D."/>
            <person name="Oertli M."/>
            <person name="Naumann U."/>
            <person name="Petersen F."/>
            <person name="Wong J."/>
        </authorList>
    </citation>
    <scope>NUCLEOTIDE SEQUENCE</scope>
    <source>
        <strain evidence="11">GSM-AAB239-AS_SAM_17_03QT</strain>
    </source>
</reference>
<organism evidence="11 12">
    <name type="scientific">Iris pallida</name>
    <name type="common">Sweet iris</name>
    <dbReference type="NCBI Taxonomy" id="29817"/>
    <lineage>
        <taxon>Eukaryota</taxon>
        <taxon>Viridiplantae</taxon>
        <taxon>Streptophyta</taxon>
        <taxon>Embryophyta</taxon>
        <taxon>Tracheophyta</taxon>
        <taxon>Spermatophyta</taxon>
        <taxon>Magnoliopsida</taxon>
        <taxon>Liliopsida</taxon>
        <taxon>Asparagales</taxon>
        <taxon>Iridaceae</taxon>
        <taxon>Iridoideae</taxon>
        <taxon>Irideae</taxon>
        <taxon>Iris</taxon>
    </lineage>
</organism>
<evidence type="ECO:0000259" key="9">
    <source>
        <dbReference type="PROSITE" id="PS50119"/>
    </source>
</evidence>
<evidence type="ECO:0000256" key="1">
    <source>
        <dbReference type="ARBA" id="ARBA00004123"/>
    </source>
</evidence>
<proteinExistence type="inferred from homology"/>
<keyword evidence="12" id="KW-1185">Reference proteome</keyword>
<keyword evidence="4 7" id="KW-0863">Zinc-finger</keyword>
<evidence type="ECO:0000256" key="6">
    <source>
        <dbReference type="ARBA" id="ARBA00023242"/>
    </source>
</evidence>
<dbReference type="InterPro" id="IPR010402">
    <property type="entry name" value="CCT_domain"/>
</dbReference>
<reference evidence="11" key="2">
    <citation type="submission" date="2023-04" db="EMBL/GenBank/DDBJ databases">
        <authorList>
            <person name="Bruccoleri R.E."/>
            <person name="Oakeley E.J."/>
            <person name="Faust A.-M."/>
            <person name="Dessus-Babus S."/>
            <person name="Altorfer M."/>
            <person name="Burckhardt D."/>
            <person name="Oertli M."/>
            <person name="Naumann U."/>
            <person name="Petersen F."/>
            <person name="Wong J."/>
        </authorList>
    </citation>
    <scope>NUCLEOTIDE SEQUENCE</scope>
    <source>
        <strain evidence="11">GSM-AAB239-AS_SAM_17_03QT</strain>
        <tissue evidence="11">Leaf</tissue>
    </source>
</reference>
<dbReference type="Proteomes" id="UP001140949">
    <property type="component" value="Unassembled WGS sequence"/>
</dbReference>
<dbReference type="InterPro" id="IPR000315">
    <property type="entry name" value="Znf_B-box"/>
</dbReference>
<dbReference type="PROSITE" id="PS51017">
    <property type="entry name" value="CCT"/>
    <property type="match status" value="1"/>
</dbReference>
<evidence type="ECO:0000256" key="8">
    <source>
        <dbReference type="PROSITE-ProRule" id="PRU00357"/>
    </source>
</evidence>
<evidence type="ECO:0000256" key="2">
    <source>
        <dbReference type="ARBA" id="ARBA00010024"/>
    </source>
</evidence>
<comment type="caution">
    <text evidence="11">The sequence shown here is derived from an EMBL/GenBank/DDBJ whole genome shotgun (WGS) entry which is preliminary data.</text>
</comment>
<dbReference type="GO" id="GO:0008270">
    <property type="term" value="F:zinc ion binding"/>
    <property type="evidence" value="ECO:0007669"/>
    <property type="project" value="UniProtKB-KW"/>
</dbReference>
<dbReference type="GO" id="GO:0005634">
    <property type="term" value="C:nucleus"/>
    <property type="evidence" value="ECO:0007669"/>
    <property type="project" value="UniProtKB-SubCell"/>
</dbReference>
<dbReference type="SMART" id="SM00336">
    <property type="entry name" value="BBOX"/>
    <property type="match status" value="1"/>
</dbReference>
<evidence type="ECO:0000259" key="10">
    <source>
        <dbReference type="PROSITE" id="PS51017"/>
    </source>
</evidence>
<evidence type="ECO:0000256" key="3">
    <source>
        <dbReference type="ARBA" id="ARBA00022723"/>
    </source>
</evidence>
<dbReference type="Pfam" id="PF00643">
    <property type="entry name" value="zf-B_box"/>
    <property type="match status" value="1"/>
</dbReference>
<comment type="similarity">
    <text evidence="2">Belongs to the CONSTANS family.</text>
</comment>
<keyword evidence="3" id="KW-0479">Metal-binding</keyword>
<dbReference type="AlphaFoldDB" id="A0AAX6DXD7"/>
<evidence type="ECO:0000313" key="11">
    <source>
        <dbReference type="EMBL" id="KAJ6796443.1"/>
    </source>
</evidence>
<dbReference type="InterPro" id="IPR049808">
    <property type="entry name" value="CONSTANS-like_Bbox1"/>
</dbReference>
<dbReference type="PANTHER" id="PTHR31874:SF1">
    <property type="entry name" value="ZINC FINGER PROTEIN CONSTANS-LIKE 6"/>
    <property type="match status" value="1"/>
</dbReference>
<name>A0AAX6DXD7_IRIPA</name>
<protein>
    <submittedName>
        <fullName evidence="11">Zinc finger protein CONSTANS-LIKE 16-like</fullName>
    </submittedName>
</protein>
<comment type="subcellular location">
    <subcellularLocation>
        <location evidence="1 8">Nucleus</location>
    </subcellularLocation>
</comment>
<dbReference type="PANTHER" id="PTHR31874">
    <property type="entry name" value="CCT MOTIF FAMILY PROTEIN, EXPRESSED"/>
    <property type="match status" value="1"/>
</dbReference>
<dbReference type="PROSITE" id="PS50119">
    <property type="entry name" value="ZF_BBOX"/>
    <property type="match status" value="1"/>
</dbReference>
<dbReference type="EMBL" id="JANAVB010041219">
    <property type="protein sequence ID" value="KAJ6796443.1"/>
    <property type="molecule type" value="Genomic_DNA"/>
</dbReference>
<accession>A0AAX6DXD7</accession>
<keyword evidence="5" id="KW-0862">Zinc</keyword>
<feature type="domain" description="CCT" evidence="10">
    <location>
        <begin position="366"/>
        <end position="408"/>
    </location>
</feature>
<dbReference type="GO" id="GO:0006355">
    <property type="term" value="P:regulation of DNA-templated transcription"/>
    <property type="evidence" value="ECO:0007669"/>
    <property type="project" value="TreeGrafter"/>
</dbReference>
<evidence type="ECO:0000256" key="4">
    <source>
        <dbReference type="ARBA" id="ARBA00022771"/>
    </source>
</evidence>
<gene>
    <name evidence="11" type="ORF">M6B38_218540</name>
</gene>
<evidence type="ECO:0000256" key="7">
    <source>
        <dbReference type="PROSITE-ProRule" id="PRU00024"/>
    </source>
</evidence>
<keyword evidence="6 8" id="KW-0539">Nucleus</keyword>
<dbReference type="CDD" id="cd19821">
    <property type="entry name" value="Bbox1_BBX-like"/>
    <property type="match status" value="1"/>
</dbReference>
<feature type="domain" description="B box-type" evidence="9">
    <location>
        <begin position="21"/>
        <end position="68"/>
    </location>
</feature>